<dbReference type="Pfam" id="PF09954">
    <property type="entry name" value="DUF2188"/>
    <property type="match status" value="1"/>
</dbReference>
<organism evidence="2">
    <name type="scientific">Ammonifex degensii</name>
    <dbReference type="NCBI Taxonomy" id="42838"/>
    <lineage>
        <taxon>Bacteria</taxon>
        <taxon>Bacillati</taxon>
        <taxon>Bacillota</taxon>
        <taxon>Clostridia</taxon>
        <taxon>Thermoanaerobacterales</taxon>
        <taxon>Thermoanaerobacteraceae</taxon>
        <taxon>Ammonifex</taxon>
    </lineage>
</organism>
<protein>
    <submittedName>
        <fullName evidence="2">DUF2188 domain-containing protein</fullName>
    </submittedName>
</protein>
<accession>A0A7C1J445</accession>
<dbReference type="AlphaFoldDB" id="A0A7C1J445"/>
<name>A0A7C1J445_9THEO</name>
<sequence>MPRKTHHVVPNPEGGWNVKRGGAKRSLGHFETKREAVNRAREISRNQGTELVVHNRNGRIASCDSHGNDPCPPKDKN</sequence>
<comment type="caution">
    <text evidence="2">The sequence shown here is derived from an EMBL/GenBank/DDBJ whole genome shotgun (WGS) entry which is preliminary data.</text>
</comment>
<reference evidence="2" key="1">
    <citation type="journal article" date="2020" name="mSystems">
        <title>Genome- and Community-Level Interaction Insights into Carbon Utilization and Element Cycling Functions of Hydrothermarchaeota in Hydrothermal Sediment.</title>
        <authorList>
            <person name="Zhou Z."/>
            <person name="Liu Y."/>
            <person name="Xu W."/>
            <person name="Pan J."/>
            <person name="Luo Z.H."/>
            <person name="Li M."/>
        </authorList>
    </citation>
    <scope>NUCLEOTIDE SEQUENCE [LARGE SCALE GENOMIC DNA]</scope>
    <source>
        <strain evidence="2">SpSt-301</strain>
    </source>
</reference>
<dbReference type="InterPro" id="IPR018691">
    <property type="entry name" value="DUF2188"/>
</dbReference>
<evidence type="ECO:0000256" key="1">
    <source>
        <dbReference type="SAM" id="MobiDB-lite"/>
    </source>
</evidence>
<gene>
    <name evidence="2" type="ORF">ENQ35_00100</name>
</gene>
<evidence type="ECO:0000313" key="2">
    <source>
        <dbReference type="EMBL" id="HDW51149.1"/>
    </source>
</evidence>
<dbReference type="EMBL" id="DSMV01000007">
    <property type="protein sequence ID" value="HDW51149.1"/>
    <property type="molecule type" value="Genomic_DNA"/>
</dbReference>
<proteinExistence type="predicted"/>
<feature type="region of interest" description="Disordered" evidence="1">
    <location>
        <begin position="1"/>
        <end position="22"/>
    </location>
</feature>